<accession>A0A8C4KUL4</accession>
<reference evidence="1" key="2">
    <citation type="submission" date="2025-09" db="UniProtKB">
        <authorList>
            <consortium name="Ensembl"/>
        </authorList>
    </citation>
    <scope>IDENTIFICATION</scope>
</reference>
<organism evidence="1 2">
    <name type="scientific">Dromaius novaehollandiae</name>
    <name type="common">Emu</name>
    <dbReference type="NCBI Taxonomy" id="8790"/>
    <lineage>
        <taxon>Eukaryota</taxon>
        <taxon>Metazoa</taxon>
        <taxon>Chordata</taxon>
        <taxon>Craniata</taxon>
        <taxon>Vertebrata</taxon>
        <taxon>Euteleostomi</taxon>
        <taxon>Archelosauria</taxon>
        <taxon>Archosauria</taxon>
        <taxon>Dinosauria</taxon>
        <taxon>Saurischia</taxon>
        <taxon>Theropoda</taxon>
        <taxon>Coelurosauria</taxon>
        <taxon>Aves</taxon>
        <taxon>Palaeognathae</taxon>
        <taxon>Casuariiformes</taxon>
        <taxon>Dromaiidae</taxon>
        <taxon>Dromaius</taxon>
    </lineage>
</organism>
<dbReference type="AlphaFoldDB" id="A0A8C4KUL4"/>
<evidence type="ECO:0000313" key="1">
    <source>
        <dbReference type="Ensembl" id="ENSDNVP00000027085.1"/>
    </source>
</evidence>
<reference evidence="1" key="1">
    <citation type="submission" date="2025-08" db="UniProtKB">
        <authorList>
            <consortium name="Ensembl"/>
        </authorList>
    </citation>
    <scope>IDENTIFICATION</scope>
</reference>
<sequence>MGLMIRQDQGQTVTQDWPGQHIPLCLLVKLYQFLAHQTNSSCNKAVLKIHHELCVILKKPCSENDVRFRVPNCMSLFGLQSVPAGEQCRGPQCLAAEGDSDFSQVFLKHSEQCGTTPGATLGPSSRSMGTDVGCLQLAHQRNPIARGIWHVGTWKRSKGAELQICEILAAGGCTAKIN</sequence>
<keyword evidence="2" id="KW-1185">Reference proteome</keyword>
<dbReference type="Proteomes" id="UP000694423">
    <property type="component" value="Unplaced"/>
</dbReference>
<proteinExistence type="predicted"/>
<name>A0A8C4KUL4_DRONO</name>
<dbReference type="Ensembl" id="ENSDNVT00000032700.1">
    <property type="protein sequence ID" value="ENSDNVP00000027085.1"/>
    <property type="gene ID" value="ENSDNVG00000018815.1"/>
</dbReference>
<evidence type="ECO:0000313" key="2">
    <source>
        <dbReference type="Proteomes" id="UP000694423"/>
    </source>
</evidence>
<protein>
    <submittedName>
        <fullName evidence="1">Uncharacterized protein</fullName>
    </submittedName>
</protein>